<organism evidence="3 4">
    <name type="scientific">Priapulus caudatus</name>
    <name type="common">Priapulid worm</name>
    <dbReference type="NCBI Taxonomy" id="37621"/>
    <lineage>
        <taxon>Eukaryota</taxon>
        <taxon>Metazoa</taxon>
        <taxon>Ecdysozoa</taxon>
        <taxon>Scalidophora</taxon>
        <taxon>Priapulida</taxon>
        <taxon>Priapulimorpha</taxon>
        <taxon>Priapulimorphida</taxon>
        <taxon>Priapulidae</taxon>
        <taxon>Priapulus</taxon>
    </lineage>
</organism>
<name>A0ABM1FBW9_PRICU</name>
<feature type="region of interest" description="Disordered" evidence="2">
    <location>
        <begin position="1423"/>
        <end position="1511"/>
    </location>
</feature>
<proteinExistence type="predicted"/>
<feature type="coiled-coil region" evidence="1">
    <location>
        <begin position="484"/>
        <end position="529"/>
    </location>
</feature>
<feature type="coiled-coil region" evidence="1">
    <location>
        <begin position="896"/>
        <end position="1019"/>
    </location>
</feature>
<feature type="coiled-coil region" evidence="1">
    <location>
        <begin position="577"/>
        <end position="644"/>
    </location>
</feature>
<evidence type="ECO:0000313" key="4">
    <source>
        <dbReference type="RefSeq" id="XP_014681940.1"/>
    </source>
</evidence>
<evidence type="ECO:0000313" key="3">
    <source>
        <dbReference type="Proteomes" id="UP000695022"/>
    </source>
</evidence>
<dbReference type="Gene3D" id="1.10.418.10">
    <property type="entry name" value="Calponin-like domain"/>
    <property type="match status" value="1"/>
</dbReference>
<keyword evidence="3" id="KW-1185">Reference proteome</keyword>
<gene>
    <name evidence="4" type="primary">LOC106821582</name>
</gene>
<dbReference type="GeneID" id="106821582"/>
<evidence type="ECO:0000256" key="1">
    <source>
        <dbReference type="SAM" id="Coils"/>
    </source>
</evidence>
<feature type="compositionally biased region" description="Basic and acidic residues" evidence="2">
    <location>
        <begin position="1461"/>
        <end position="1473"/>
    </location>
</feature>
<keyword evidence="1" id="KW-0175">Coiled coil</keyword>
<dbReference type="InterPro" id="IPR036872">
    <property type="entry name" value="CH_dom_sf"/>
</dbReference>
<dbReference type="RefSeq" id="XP_014681940.1">
    <property type="nucleotide sequence ID" value="XM_014826454.1"/>
</dbReference>
<sequence>MMDKDKLNAIVAWVNLMTKCTKVHRVQELSSGDGLLEIIQLIDPSFEIGKIQTKQQKVMLVKRFIQGLCQAQLDDDFNFNAIVNDNNMVETCKVTVLLLLCGTQCEEKDVFMASLSSVPITLQLQIRDILDCLLKLEIVQVPGAIYGIMCRKIDVTAISSSGSDVVSLCESQTDHVSMAFRKKLERCAALSAPPRLPRSRAGIAYSVEPAHSSCDSMNSPPLSTRIVTALPLNLSLSPSSPVESDKSQCHRPSMTEVFSNSPLSPHRALLQSPQVVHKFVLHQKECMIKKLQASLQEETLCKENLQLDILEMKTTIKAYGLRANEQQHKIDRYKSLQSRVNQLEAALHGHDNCQGKIHSLQEELNLLKGAAEERDKLIQENEPLWTEIAELDSQRKLAQEMESEKCHLEGKISVMEQQAEVLQQQLKQALCLNGALQSDLKQAGEEKEAMAELFRAKIHELNNSYDDMMLSRGENLGSVIDKELQEQRELYNCLQSTNRQSEMEFQKKIEVFEADKQNMLDRCRQLEKQRMTSETYKVEMEQQLAALAANHEEAVTCLKADYTKQLEEQRITSETYKVEMEQQLQERENQMAALVANHEEAVSCLNADYTKQLEEQRVTSETYKAEMDQQLQERENQMAALAANHEEAVTSLNADYTKQLEDQRVTSETYKVEMEQEMAALAANHEEAVTCLKADYLKQLEDQRLTSETYNVEIEQQMAALAANHEEAVTSLNADYTTQLEDQRVTSETYKVEMDQQLQERENQMAALVANHEEAVTCLKADYLKQLEDQRLTSETYNVEIEQQMAALAANHEEAVSCLNADYTKQLEDQRVTSETYKVEMEQQLQERENQMAVLVTNHDEAVTSLKGDYMKQLQEQRVTSETLLQEQTVTSEIYKVEMEQQLQERENQMAALVANHEEAVSCLNAEYSKQLEEQRVTSESLRSENDAMRMCARELRDLQDRFTSVTDEMQLQHQNTLQEKKELEKDVDNLKAVAREARHDHLLKVQKMDAEASQLQEESRKIVESTLAKCSKLELKAREMEKVVDLLHQDKEALSRTVSHEKDMHADKTRLLEVKISALQKKVMHEREERQEEQKKYADRLQKEHDEMVRAMDAKKKSFIEKQHMNKRQLQVCEEEKQSVQKKLSKLEEQIHQASADRMKLRGEEQRSQSLQQQIAILEVQLDFASRQLQASGKQGIITRRAVSASTVGSDPFNDSLDDMDKFFKAPVSVARSVTRKTARGSSSTSDIPHDISTNFLDTSYLSNLGQTPSTVNKKPATSLFRSEDEDDVLEWKGLIPVKRSLEFDLDGCRLDELQRRNTLCLPHMKSSYPAETQAAATSEISDQQLKLGESVKIKKDTRRMTMASSTIHEPLTIIEHDPRKRSFFHGQVKKENSIESLKEDIPPQGLESLRHRQKAEVVPGRQSRFDGNTTVYQKPGPPTPKNRYKSPMPKLGPRIRKALHMEPTPKKEPGRKSLAFEISNSPVPVTRRKVKGKRADSKKETRKILAQKN</sequence>
<accession>A0ABM1FBW9</accession>
<protein>
    <submittedName>
        <fullName evidence="4">Golgin subfamily B member 1-like</fullName>
    </submittedName>
</protein>
<dbReference type="SUPFAM" id="SSF116907">
    <property type="entry name" value="Hook domain"/>
    <property type="match status" value="1"/>
</dbReference>
<evidence type="ECO:0000256" key="2">
    <source>
        <dbReference type="SAM" id="MobiDB-lite"/>
    </source>
</evidence>
<feature type="compositionally biased region" description="Basic and acidic residues" evidence="2">
    <location>
        <begin position="1495"/>
        <end position="1505"/>
    </location>
</feature>
<dbReference type="Proteomes" id="UP000695022">
    <property type="component" value="Unplaced"/>
</dbReference>
<feature type="coiled-coil region" evidence="1">
    <location>
        <begin position="1077"/>
        <end position="1189"/>
    </location>
</feature>
<reference evidence="4" key="1">
    <citation type="submission" date="2025-08" db="UniProtKB">
        <authorList>
            <consortium name="RefSeq"/>
        </authorList>
    </citation>
    <scope>IDENTIFICATION</scope>
</reference>